<evidence type="ECO:0000256" key="4">
    <source>
        <dbReference type="ARBA" id="ARBA00022679"/>
    </source>
</evidence>
<evidence type="ECO:0000256" key="5">
    <source>
        <dbReference type="ARBA" id="ARBA00022755"/>
    </source>
</evidence>
<dbReference type="InterPro" id="IPR016193">
    <property type="entry name" value="Cytidine_deaminase-like"/>
</dbReference>
<evidence type="ECO:0000256" key="6">
    <source>
        <dbReference type="ARBA" id="ARBA00022801"/>
    </source>
</evidence>
<keyword evidence="11" id="KW-1185">Reference proteome</keyword>
<evidence type="ECO:0000313" key="12">
    <source>
        <dbReference type="Proteomes" id="UP000297288"/>
    </source>
</evidence>
<dbReference type="PIRSF" id="PIRSF000414">
    <property type="entry name" value="AICARFT_IMPCHas"/>
    <property type="match status" value="1"/>
</dbReference>
<proteinExistence type="inferred from homology"/>
<dbReference type="AlphaFoldDB" id="A0A1G6LNV7"/>
<dbReference type="PANTHER" id="PTHR11692">
    <property type="entry name" value="BIFUNCTIONAL PURINE BIOSYNTHESIS PROTEIN PURH"/>
    <property type="match status" value="1"/>
</dbReference>
<gene>
    <name evidence="10" type="ORF">E4650_07555</name>
    <name evidence="9" type="ORF">SAMN04488588_1094</name>
</gene>
<dbReference type="Pfam" id="PF01808">
    <property type="entry name" value="AICARFT_IMPCHas"/>
    <property type="match status" value="1"/>
</dbReference>
<dbReference type="GO" id="GO:0005829">
    <property type="term" value="C:cytosol"/>
    <property type="evidence" value="ECO:0007669"/>
    <property type="project" value="TreeGrafter"/>
</dbReference>
<keyword evidence="4 9" id="KW-0808">Transferase</keyword>
<dbReference type="UniPathway" id="UPA00074">
    <property type="reaction ID" value="UER00133"/>
</dbReference>
<dbReference type="Proteomes" id="UP000297288">
    <property type="component" value="Unassembled WGS sequence"/>
</dbReference>
<comment type="pathway">
    <text evidence="1">Purine metabolism; IMP biosynthesis via de novo pathway; IMP from 5-formamido-1-(5-phospho-D-ribosyl)imidazole-4-carboxamide: step 1/1.</text>
</comment>
<dbReference type="Gene3D" id="3.40.50.1380">
    <property type="entry name" value="Methylglyoxal synthase-like domain"/>
    <property type="match status" value="1"/>
</dbReference>
<organism evidence="9 11">
    <name type="scientific">Geotoga petraea</name>
    <dbReference type="NCBI Taxonomy" id="28234"/>
    <lineage>
        <taxon>Bacteria</taxon>
        <taxon>Thermotogati</taxon>
        <taxon>Thermotogota</taxon>
        <taxon>Thermotogae</taxon>
        <taxon>Petrotogales</taxon>
        <taxon>Petrotogaceae</taxon>
        <taxon>Geotoga</taxon>
    </lineage>
</organism>
<protein>
    <submittedName>
        <fullName evidence="9">Phosphoribosylaminoimidazolecarboxamide formyltransferase / IMP cyclohydrolase</fullName>
    </submittedName>
</protein>
<dbReference type="GO" id="GO:0003937">
    <property type="term" value="F:IMP cyclohydrolase activity"/>
    <property type="evidence" value="ECO:0007669"/>
    <property type="project" value="InterPro"/>
</dbReference>
<keyword evidence="6 9" id="KW-0378">Hydrolase</keyword>
<dbReference type="EMBL" id="FMYV01000004">
    <property type="protein sequence ID" value="SDC44804.1"/>
    <property type="molecule type" value="Genomic_DNA"/>
</dbReference>
<dbReference type="Pfam" id="PF02142">
    <property type="entry name" value="MGS"/>
    <property type="match status" value="1"/>
</dbReference>
<dbReference type="EMBL" id="SRME01000004">
    <property type="protein sequence ID" value="TGG87591.1"/>
    <property type="molecule type" value="Genomic_DNA"/>
</dbReference>
<evidence type="ECO:0000256" key="3">
    <source>
        <dbReference type="ARBA" id="ARBA00007667"/>
    </source>
</evidence>
<evidence type="ECO:0000313" key="10">
    <source>
        <dbReference type="EMBL" id="TGG87591.1"/>
    </source>
</evidence>
<sequence length="488" mass="56371">MNIKKAIISTYNKEGLEEFARFLYENHVEIISTDGTAEFLESKGIKVTKIQDYTDTPEILNGRVKSIHPKLFGGVLAKVGNKDHDADLKNLNISRIDLVVVNLYPFDKVAEKTTKEEQLLEYIDIGGFALLRAAAKNYRDVVPIVDPADYKSVIDSIEDCGDVPLHNRRKLALKSFYSTSRYDSTIHKIFSELFASEKYEHEFYEIVGMLRYGSNPLQDATLLKIAEKESMFDYLENLTKHKSPTLRILKDIKLLFNVVSKTEKDFLGFAKKGVFVFGYNDPSEQDFENFFNQASKMRGGVIFTNNVELIKKLKEFKIDCILTTQELDKEKLLSYKSMVFKMDKKIIKKDYEYLIDEDLVIKQEYRDLNIDAEYNEKIAFEIAKQHKSDTVVYVNKNRIFSGVQNALNRKIALNILKIISDEYDGELKGGTLVFDSPINSEFILNKISEWEIKSVIVPPALPKDEQYLEILKEREINVLVTPNRYHKY</sequence>
<name>A0A1G6LNV7_9BACT</name>
<dbReference type="STRING" id="28234.SAMN04488588_1094"/>
<evidence type="ECO:0000256" key="2">
    <source>
        <dbReference type="ARBA" id="ARBA00004954"/>
    </source>
</evidence>
<dbReference type="GO" id="GO:0006189">
    <property type="term" value="P:'de novo' IMP biosynthetic process"/>
    <property type="evidence" value="ECO:0007669"/>
    <property type="project" value="UniProtKB-UniPathway"/>
</dbReference>
<evidence type="ECO:0000259" key="8">
    <source>
        <dbReference type="PROSITE" id="PS51855"/>
    </source>
</evidence>
<dbReference type="PROSITE" id="PS51855">
    <property type="entry name" value="MGS"/>
    <property type="match status" value="1"/>
</dbReference>
<keyword evidence="7" id="KW-0511">Multifunctional enzyme</keyword>
<dbReference type="GO" id="GO:0004643">
    <property type="term" value="F:phosphoribosylaminoimidazolecarboxamide formyltransferase activity"/>
    <property type="evidence" value="ECO:0007669"/>
    <property type="project" value="InterPro"/>
</dbReference>
<dbReference type="RefSeq" id="WP_091403458.1">
    <property type="nucleotide sequence ID" value="NZ_FMYV01000004.1"/>
</dbReference>
<reference evidence="9 11" key="1">
    <citation type="submission" date="2016-10" db="EMBL/GenBank/DDBJ databases">
        <authorList>
            <person name="de Groot N.N."/>
        </authorList>
    </citation>
    <scope>NUCLEOTIDE SEQUENCE [LARGE SCALE GENOMIC DNA]</scope>
    <source>
        <strain evidence="9 11">WG14</strain>
    </source>
</reference>
<reference evidence="10 12" key="2">
    <citation type="submission" date="2019-04" db="EMBL/GenBank/DDBJ databases">
        <title>Draft genome sequence data and analysis of a Fermenting Bacterium, Geotoga petraea strain HO-Geo1, isolated from heavy-oil petroleum reservoir in Russia.</title>
        <authorList>
            <person name="Grouzdev D.S."/>
            <person name="Semenova E.M."/>
            <person name="Sokolova D.S."/>
            <person name="Tourova T.P."/>
            <person name="Poltaraus A.B."/>
            <person name="Nazina T.N."/>
        </authorList>
    </citation>
    <scope>NUCLEOTIDE SEQUENCE [LARGE SCALE GENOMIC DNA]</scope>
    <source>
        <strain evidence="10 12">HO-Geo1</strain>
    </source>
</reference>
<comment type="similarity">
    <text evidence="3">Belongs to the PurH family.</text>
</comment>
<evidence type="ECO:0000256" key="7">
    <source>
        <dbReference type="ARBA" id="ARBA00023268"/>
    </source>
</evidence>
<dbReference type="OrthoDB" id="9802065at2"/>
<keyword evidence="5" id="KW-0658">Purine biosynthesis</keyword>
<comment type="pathway">
    <text evidence="2">Purine metabolism; IMP biosynthesis via de novo pathway; 5-formamido-1-(5-phospho-D-ribosyl)imidazole-4-carboxamide from 5-amino-1-(5-phospho-D-ribosyl)imidazole-4-carboxamide (10-formyl THF route): step 1/1.</text>
</comment>
<dbReference type="FunFam" id="3.40.50.1380:FF:000001">
    <property type="entry name" value="Bifunctional purine biosynthesis protein PurH"/>
    <property type="match status" value="1"/>
</dbReference>
<accession>A0A1G6LNV7</accession>
<dbReference type="SUPFAM" id="SSF53927">
    <property type="entry name" value="Cytidine deaminase-like"/>
    <property type="match status" value="1"/>
</dbReference>
<dbReference type="SUPFAM" id="SSF52335">
    <property type="entry name" value="Methylglyoxal synthase-like"/>
    <property type="match status" value="1"/>
</dbReference>
<dbReference type="InterPro" id="IPR002695">
    <property type="entry name" value="PurH-like"/>
</dbReference>
<dbReference type="SMART" id="SM00798">
    <property type="entry name" value="AICARFT_IMPCHas"/>
    <property type="match status" value="1"/>
</dbReference>
<evidence type="ECO:0000313" key="9">
    <source>
        <dbReference type="EMBL" id="SDC44804.1"/>
    </source>
</evidence>
<evidence type="ECO:0000313" key="11">
    <source>
        <dbReference type="Proteomes" id="UP000199322"/>
    </source>
</evidence>
<dbReference type="InterPro" id="IPR036914">
    <property type="entry name" value="MGS-like_dom_sf"/>
</dbReference>
<dbReference type="PANTHER" id="PTHR11692:SF0">
    <property type="entry name" value="BIFUNCTIONAL PURINE BIOSYNTHESIS PROTEIN ATIC"/>
    <property type="match status" value="1"/>
</dbReference>
<evidence type="ECO:0000256" key="1">
    <source>
        <dbReference type="ARBA" id="ARBA00004844"/>
    </source>
</evidence>
<dbReference type="CDD" id="cd01421">
    <property type="entry name" value="IMPCH"/>
    <property type="match status" value="1"/>
</dbReference>
<feature type="domain" description="MGS-like" evidence="8">
    <location>
        <begin position="1"/>
        <end position="145"/>
    </location>
</feature>
<dbReference type="Proteomes" id="UP000199322">
    <property type="component" value="Unassembled WGS sequence"/>
</dbReference>
<dbReference type="InterPro" id="IPR011607">
    <property type="entry name" value="MGS-like_dom"/>
</dbReference>
<dbReference type="SMART" id="SM00851">
    <property type="entry name" value="MGS"/>
    <property type="match status" value="1"/>
</dbReference>